<evidence type="ECO:0000313" key="5">
    <source>
        <dbReference type="Proteomes" id="UP000742024"/>
    </source>
</evidence>
<dbReference type="Pfam" id="PF00884">
    <property type="entry name" value="Sulfatase"/>
    <property type="match status" value="1"/>
</dbReference>
<evidence type="ECO:0000313" key="4">
    <source>
        <dbReference type="EMBL" id="KAG5963012.1"/>
    </source>
</evidence>
<feature type="domain" description="Sulfatase N-terminal" evidence="2">
    <location>
        <begin position="553"/>
        <end position="760"/>
    </location>
</feature>
<name>A0A9P7MNG1_9HYPO</name>
<evidence type="ECO:0000313" key="3">
    <source>
        <dbReference type="EMBL" id="KAG5954603.1"/>
    </source>
</evidence>
<dbReference type="InterPro" id="IPR017850">
    <property type="entry name" value="Alkaline_phosphatase_core_sf"/>
</dbReference>
<reference evidence="4 5" key="1">
    <citation type="journal article" date="2020" name="bioRxiv">
        <title>Whole genome comparisons of ergot fungi reveals the divergence and evolution of species within the genus Claviceps are the result of varying mechanisms driving genome evolution and host range expansion.</title>
        <authorList>
            <person name="Wyka S.A."/>
            <person name="Mondo S.J."/>
            <person name="Liu M."/>
            <person name="Dettman J."/>
            <person name="Nalam V."/>
            <person name="Broders K.D."/>
        </authorList>
    </citation>
    <scope>NUCLEOTIDE SEQUENCE</scope>
    <source>
        <strain evidence="4">CCC 1102</strain>
        <strain evidence="3 5">LM583</strain>
    </source>
</reference>
<keyword evidence="1" id="KW-0472">Membrane</keyword>
<evidence type="ECO:0000313" key="6">
    <source>
        <dbReference type="Proteomes" id="UP000784919"/>
    </source>
</evidence>
<sequence>MNSSLTSFLFAIFFVSVTATKLLRLYLNAHGFPVLVFVVCLPAFFLADVILISAVWALVCRKNGGLGGLFGFAVGCVICLVTLGAASSQLGFYYHTGGELDWGDATKFAFSEDGRKVLLSEGATPLSFACAILLLSWIVKSRLSKLVSIVVSSGAVHARSALRWVATRTYSNSKSNKAETESSLLPTREYDSDSDFLYDSDDANTDITHHATTGQPGNENVGGRAIYCPRFVTGGYTMLVLLALLCIFTIFNHDRPYNRMFTTLPLPLLAVFAPKSVECSSSSWPLPALIEKVRWEKQNGNYKGWAPGSANEVIETYRQRVPDWLPSELPYGFARWSQDSKSEDVQTLLHNTTLSHDDGCADPLILDPYYNPANDPMKITNLDNPFLEPLQQIMQERSVKIKHIALILMESMREELFPLQQGTGFHDLIMKSHDELDHDDINELLSHISPNSERITGLEGNWMGQNGTSFGRQFSEWNDETKPGFGGINIRGALTTSSVSTKSLAAVHCGTWPLAVDMFEEAEAESYQPCLPQVLELFNRIKANTSSDDFREQQWYPAFFQAVTDGYDRQDKFDDKMGFKHIVNKNRIKQDALANPELEEINYFGFPETALKSYITDYITNATANNQRMFMSHFTSTTHHPWATPKWFNASEYMGTAHGLMQTHKDLNSYLNTVRFTDAWIGQLMQILDEQGISNETLVVFVGDHGQAFKEDISKTGTYGNPHISNHRVPITFRHPQLPRVQHQVNATSLSILPTILDLLVSTDSLNPKDTAAAADLVQDYEGQSLIRPFKTTHKGRRAWNYSLVNPGGRMLTITSSDTPWRLVLPLDKKTEYIFSDLGSDPMELERVLEWSLSSLASTVRRKHSEEAAAWLREAEKVGLWWASERKRLWKYNPS</sequence>
<dbReference type="EMBL" id="SRPR01000319">
    <property type="protein sequence ID" value="KAG5954603.1"/>
    <property type="molecule type" value="Genomic_DNA"/>
</dbReference>
<evidence type="ECO:0000259" key="2">
    <source>
        <dbReference type="Pfam" id="PF00884"/>
    </source>
</evidence>
<dbReference type="Gene3D" id="3.40.720.10">
    <property type="entry name" value="Alkaline Phosphatase, subunit A"/>
    <property type="match status" value="1"/>
</dbReference>
<comment type="caution">
    <text evidence="4">The sequence shown here is derived from an EMBL/GenBank/DDBJ whole genome shotgun (WGS) entry which is preliminary data.</text>
</comment>
<dbReference type="OrthoDB" id="96314at2759"/>
<dbReference type="Proteomes" id="UP000784919">
    <property type="component" value="Unassembled WGS sequence"/>
</dbReference>
<dbReference type="InterPro" id="IPR052701">
    <property type="entry name" value="GAG_Ulvan_Degrading_Sulfatases"/>
</dbReference>
<dbReference type="PANTHER" id="PTHR43751">
    <property type="entry name" value="SULFATASE"/>
    <property type="match status" value="1"/>
</dbReference>
<keyword evidence="1" id="KW-1133">Transmembrane helix</keyword>
<feature type="transmembrane region" description="Helical" evidence="1">
    <location>
        <begin position="35"/>
        <end position="59"/>
    </location>
</feature>
<keyword evidence="5" id="KW-1185">Reference proteome</keyword>
<keyword evidence="1" id="KW-0812">Transmembrane</keyword>
<feature type="transmembrane region" description="Helical" evidence="1">
    <location>
        <begin position="122"/>
        <end position="139"/>
    </location>
</feature>
<dbReference type="EMBL" id="SRPS01000203">
    <property type="protein sequence ID" value="KAG5963012.1"/>
    <property type="molecule type" value="Genomic_DNA"/>
</dbReference>
<dbReference type="AlphaFoldDB" id="A0A9P7MNG1"/>
<dbReference type="SUPFAM" id="SSF53649">
    <property type="entry name" value="Alkaline phosphatase-like"/>
    <property type="match status" value="1"/>
</dbReference>
<evidence type="ECO:0000256" key="1">
    <source>
        <dbReference type="SAM" id="Phobius"/>
    </source>
</evidence>
<dbReference type="PANTHER" id="PTHR43751:SF3">
    <property type="entry name" value="SULFATASE N-TERMINAL DOMAIN-CONTAINING PROTEIN"/>
    <property type="match status" value="1"/>
</dbReference>
<protein>
    <recommendedName>
        <fullName evidence="2">Sulfatase N-terminal domain-containing protein</fullName>
    </recommendedName>
</protein>
<gene>
    <name evidence="4" type="ORF">E4U56_003055</name>
    <name evidence="3" type="ORF">E4U57_004269</name>
</gene>
<dbReference type="InterPro" id="IPR000917">
    <property type="entry name" value="Sulfatase_N"/>
</dbReference>
<feature type="transmembrane region" description="Helical" evidence="1">
    <location>
        <begin position="66"/>
        <end position="86"/>
    </location>
</feature>
<accession>A0A9P7MNG1</accession>
<organism evidence="4 6">
    <name type="scientific">Claviceps arundinis</name>
    <dbReference type="NCBI Taxonomy" id="1623583"/>
    <lineage>
        <taxon>Eukaryota</taxon>
        <taxon>Fungi</taxon>
        <taxon>Dikarya</taxon>
        <taxon>Ascomycota</taxon>
        <taxon>Pezizomycotina</taxon>
        <taxon>Sordariomycetes</taxon>
        <taxon>Hypocreomycetidae</taxon>
        <taxon>Hypocreales</taxon>
        <taxon>Clavicipitaceae</taxon>
        <taxon>Claviceps</taxon>
    </lineage>
</organism>
<proteinExistence type="predicted"/>
<feature type="transmembrane region" description="Helical" evidence="1">
    <location>
        <begin position="231"/>
        <end position="251"/>
    </location>
</feature>
<dbReference type="Proteomes" id="UP000742024">
    <property type="component" value="Unassembled WGS sequence"/>
</dbReference>